<dbReference type="EMBL" id="QLMH01000003">
    <property type="protein sequence ID" value="RAK21133.1"/>
    <property type="molecule type" value="Genomic_DNA"/>
</dbReference>
<dbReference type="Pfam" id="PF06810">
    <property type="entry name" value="Phage_scaffold"/>
    <property type="match status" value="1"/>
</dbReference>
<accession>A0A327YJE5</accession>
<evidence type="ECO:0000256" key="2">
    <source>
        <dbReference type="SAM" id="MobiDB-lite"/>
    </source>
</evidence>
<comment type="caution">
    <text evidence="3">The sequence shown here is derived from an EMBL/GenBank/DDBJ whole genome shotgun (WGS) entry which is preliminary data.</text>
</comment>
<dbReference type="OrthoDB" id="2365850at2"/>
<gene>
    <name evidence="3" type="ORF">B0I26_10385</name>
</gene>
<feature type="region of interest" description="Disordered" evidence="2">
    <location>
        <begin position="153"/>
        <end position="186"/>
    </location>
</feature>
<evidence type="ECO:0000256" key="1">
    <source>
        <dbReference type="SAM" id="Coils"/>
    </source>
</evidence>
<evidence type="ECO:0000313" key="3">
    <source>
        <dbReference type="EMBL" id="RAK21133.1"/>
    </source>
</evidence>
<dbReference type="Proteomes" id="UP000248555">
    <property type="component" value="Unassembled WGS sequence"/>
</dbReference>
<organism evidence="3 4">
    <name type="scientific">Paranoxybacillus vitaminiphilus</name>
    <dbReference type="NCBI Taxonomy" id="581036"/>
    <lineage>
        <taxon>Bacteria</taxon>
        <taxon>Bacillati</taxon>
        <taxon>Bacillota</taxon>
        <taxon>Bacilli</taxon>
        <taxon>Bacillales</taxon>
        <taxon>Anoxybacillaceae</taxon>
        <taxon>Paranoxybacillus</taxon>
    </lineage>
</organism>
<proteinExistence type="predicted"/>
<feature type="coiled-coil region" evidence="1">
    <location>
        <begin position="27"/>
        <end position="96"/>
    </location>
</feature>
<protein>
    <submittedName>
        <fullName evidence="3">Minor structural protein GP20</fullName>
    </submittedName>
</protein>
<name>A0A327YJE5_9BACL</name>
<dbReference type="AlphaFoldDB" id="A0A327YJE5"/>
<dbReference type="RefSeq" id="WP_111644399.1">
    <property type="nucleotide sequence ID" value="NZ_QLMH01000003.1"/>
</dbReference>
<dbReference type="InterPro" id="IPR009636">
    <property type="entry name" value="SCAF"/>
</dbReference>
<keyword evidence="1" id="KW-0175">Coiled coil</keyword>
<reference evidence="3 4" key="1">
    <citation type="submission" date="2018-06" db="EMBL/GenBank/DDBJ databases">
        <title>Genomic Encyclopedia of Type Strains, Phase III (KMG-III): the genomes of soil and plant-associated and newly described type strains.</title>
        <authorList>
            <person name="Whitman W."/>
        </authorList>
    </citation>
    <scope>NUCLEOTIDE SEQUENCE [LARGE SCALE GENOMIC DNA]</scope>
    <source>
        <strain evidence="3 4">CGMCC 1.8979</strain>
    </source>
</reference>
<evidence type="ECO:0000313" key="4">
    <source>
        <dbReference type="Proteomes" id="UP000248555"/>
    </source>
</evidence>
<keyword evidence="4" id="KW-1185">Reference proteome</keyword>
<sequence>MKREFLESLGLEKETIDKIMAEHGKSVEAHKTKVDELKANLDDMKKQLEQRDNDLKQLKKQAEGNEELQTKLAELEKRYKDEKAAYEAKIKETQLNSAIKLAINGKVHDADLVASLLDKNAIELDENGNIKKGLDEQLKTLQETKSFLFVPEDSNQPKITGIKPAEGSPSAGNEPEDPFLAGFNSI</sequence>